<dbReference type="OrthoDB" id="4870716at2759"/>
<dbReference type="Proteomes" id="UP000031192">
    <property type="component" value="Unassembled WGS sequence"/>
</dbReference>
<feature type="region of interest" description="Disordered" evidence="1">
    <location>
        <begin position="203"/>
        <end position="236"/>
    </location>
</feature>
<keyword evidence="4" id="KW-1185">Reference proteome</keyword>
<gene>
    <name evidence="3" type="ORF">MGU_11471</name>
</gene>
<name>A0A0B4GN54_METGA</name>
<comment type="caution">
    <text evidence="3">The sequence shown here is derived from an EMBL/GenBank/DDBJ whole genome shotgun (WGS) entry which is preliminary data.</text>
</comment>
<sequence length="236" mass="25681">MKAAAIILASLMGNALAAPVSAESNAPAPGSRDDICLQASVKVFDKCFETPQRDEPADSLRERCNKEREDAKKGCLDVEVQNGTVVDGNDARKKKAQCAVPGNRAFSQCMKDMVLKKSGETREDCEQKRKNASEACIKGEKPKPANPSKSESTGQTIDQYCQVMEATSNALFDKQFCLDAFKSCGNPASLDDAKAQDCANKIMEDKYLGREPRPVPDSKKEDESTEQPNTSTKSCQ</sequence>
<feature type="signal peptide" evidence="2">
    <location>
        <begin position="1"/>
        <end position="17"/>
    </location>
</feature>
<evidence type="ECO:0000256" key="1">
    <source>
        <dbReference type="SAM" id="MobiDB-lite"/>
    </source>
</evidence>
<dbReference type="EMBL" id="AZNH01000196">
    <property type="protein sequence ID" value="KID81142.1"/>
    <property type="molecule type" value="Genomic_DNA"/>
</dbReference>
<evidence type="ECO:0000313" key="4">
    <source>
        <dbReference type="Proteomes" id="UP000031192"/>
    </source>
</evidence>
<accession>A0A0B4GN54</accession>
<dbReference type="HOGENOM" id="CLU_1175671_0_0_1"/>
<feature type="compositionally biased region" description="Polar residues" evidence="1">
    <location>
        <begin position="226"/>
        <end position="236"/>
    </location>
</feature>
<protein>
    <submittedName>
        <fullName evidence="3">Uncharacterized protein</fullName>
    </submittedName>
</protein>
<dbReference type="AlphaFoldDB" id="A0A0B4GN54"/>
<evidence type="ECO:0000256" key="2">
    <source>
        <dbReference type="SAM" id="SignalP"/>
    </source>
</evidence>
<proteinExistence type="predicted"/>
<reference evidence="3 4" key="1">
    <citation type="journal article" date="2014" name="Proc. Natl. Acad. Sci. U.S.A.">
        <title>Trajectory and genomic determinants of fungal-pathogen speciation and host adaptation.</title>
        <authorList>
            <person name="Hu X."/>
            <person name="Xiao G."/>
            <person name="Zheng P."/>
            <person name="Shang Y."/>
            <person name="Su Y."/>
            <person name="Zhang X."/>
            <person name="Liu X."/>
            <person name="Zhan S."/>
            <person name="St Leger R.J."/>
            <person name="Wang C."/>
        </authorList>
    </citation>
    <scope>NUCLEOTIDE SEQUENCE [LARGE SCALE GENOMIC DNA]</scope>
    <source>
        <strain evidence="3 4">ARSEF 977</strain>
    </source>
</reference>
<organism evidence="3 4">
    <name type="scientific">Metarhizium guizhouense (strain ARSEF 977)</name>
    <dbReference type="NCBI Taxonomy" id="1276136"/>
    <lineage>
        <taxon>Eukaryota</taxon>
        <taxon>Fungi</taxon>
        <taxon>Dikarya</taxon>
        <taxon>Ascomycota</taxon>
        <taxon>Pezizomycotina</taxon>
        <taxon>Sordariomycetes</taxon>
        <taxon>Hypocreomycetidae</taxon>
        <taxon>Hypocreales</taxon>
        <taxon>Clavicipitaceae</taxon>
        <taxon>Metarhizium</taxon>
    </lineage>
</organism>
<feature type="compositionally biased region" description="Basic and acidic residues" evidence="1">
    <location>
        <begin position="203"/>
        <end position="222"/>
    </location>
</feature>
<feature type="chain" id="PRO_5002088955" evidence="2">
    <location>
        <begin position="18"/>
        <end position="236"/>
    </location>
</feature>
<evidence type="ECO:0000313" key="3">
    <source>
        <dbReference type="EMBL" id="KID81142.1"/>
    </source>
</evidence>
<keyword evidence="2" id="KW-0732">Signal</keyword>